<comment type="caution">
    <text evidence="2">The sequence shown here is derived from an EMBL/GenBank/DDBJ whole genome shotgun (WGS) entry which is preliminary data.</text>
</comment>
<sequence length="366" mass="40991">MASLAAALLTSPSLATSSTDRGEIVQETLKIYGNDSYPVPMRRLLPTDAPRARYPGFKPETVVLKAGTIRREGARELTCDILFERDVPVTLRDGIVIYTDIFRPCLQSSRGGPYGKEIGAQWLDDLANRSNVPLSRVSELQKFEGSDPAYWVSQGYAVLNPDARGAYASEGNMTSWGRQLAEDGYDFVEWAAAEPWSSGKLGMSGNSYLAVSQWFIAAEHPPHLTPGFSEAILTTFSGNNFVEDLPRMLANEGFINPYWQDKIARLDEIDVPAYIVASYTNSAHARGTLDGFRKISLQEKWLRVHNTQEWEDYYEPEHVAELTEFFNRYLKDEANDWESTPRVRISVLDPGHEDTVKHCVSIPASV</sequence>
<dbReference type="SUPFAM" id="SSF53474">
    <property type="entry name" value="alpha/beta-Hydrolases"/>
    <property type="match status" value="1"/>
</dbReference>
<feature type="domain" description="Xaa-Pro dipeptidyl-peptidase-like" evidence="1">
    <location>
        <begin position="93"/>
        <end position="226"/>
    </location>
</feature>
<dbReference type="InterPro" id="IPR005674">
    <property type="entry name" value="CocE/Ser_esterase"/>
</dbReference>
<dbReference type="InterPro" id="IPR029058">
    <property type="entry name" value="AB_hydrolase_fold"/>
</dbReference>
<evidence type="ECO:0000313" key="2">
    <source>
        <dbReference type="EMBL" id="KAK7404074.1"/>
    </source>
</evidence>
<accession>A0ABR1GQN3</accession>
<dbReference type="InterPro" id="IPR050585">
    <property type="entry name" value="Xaa-Pro_dipeptidyl-ppase/CocE"/>
</dbReference>
<proteinExistence type="predicted"/>
<dbReference type="PANTHER" id="PTHR43056:SF10">
    <property type="entry name" value="COCE_NOND FAMILY, PUTATIVE (AFU_ORTHOLOGUE AFUA_7G00600)-RELATED"/>
    <property type="match status" value="1"/>
</dbReference>
<gene>
    <name evidence="2" type="ORF">QQX98_010132</name>
</gene>
<evidence type="ECO:0000313" key="3">
    <source>
        <dbReference type="Proteomes" id="UP001498476"/>
    </source>
</evidence>
<dbReference type="InterPro" id="IPR000383">
    <property type="entry name" value="Xaa-Pro-like_dom"/>
</dbReference>
<dbReference type="Pfam" id="PF02129">
    <property type="entry name" value="Peptidase_S15"/>
    <property type="match status" value="1"/>
</dbReference>
<reference evidence="2 3" key="1">
    <citation type="journal article" date="2025" name="Microbiol. Resour. Announc.">
        <title>Draft genome sequences for Neonectria magnoliae and Neonectria punicea, canker pathogens of Liriodendron tulipifera and Acer saccharum in West Virginia.</title>
        <authorList>
            <person name="Petronek H.M."/>
            <person name="Kasson M.T."/>
            <person name="Metheny A.M."/>
            <person name="Stauder C.M."/>
            <person name="Lovett B."/>
            <person name="Lynch S.C."/>
            <person name="Garnas J.R."/>
            <person name="Kasson L.R."/>
            <person name="Stajich J.E."/>
        </authorList>
    </citation>
    <scope>NUCLEOTIDE SEQUENCE [LARGE SCALE GENOMIC DNA]</scope>
    <source>
        <strain evidence="2 3">NRRL 64653</strain>
    </source>
</reference>
<dbReference type="EMBL" id="JAZAVJ010000215">
    <property type="protein sequence ID" value="KAK7404074.1"/>
    <property type="molecule type" value="Genomic_DNA"/>
</dbReference>
<protein>
    <recommendedName>
        <fullName evidence="1">Xaa-Pro dipeptidyl-peptidase-like domain-containing protein</fullName>
    </recommendedName>
</protein>
<keyword evidence="3" id="KW-1185">Reference proteome</keyword>
<organism evidence="2 3">
    <name type="scientific">Neonectria punicea</name>
    <dbReference type="NCBI Taxonomy" id="979145"/>
    <lineage>
        <taxon>Eukaryota</taxon>
        <taxon>Fungi</taxon>
        <taxon>Dikarya</taxon>
        <taxon>Ascomycota</taxon>
        <taxon>Pezizomycotina</taxon>
        <taxon>Sordariomycetes</taxon>
        <taxon>Hypocreomycetidae</taxon>
        <taxon>Hypocreales</taxon>
        <taxon>Nectriaceae</taxon>
        <taxon>Neonectria</taxon>
    </lineage>
</organism>
<name>A0ABR1GQN3_9HYPO</name>
<evidence type="ECO:0000259" key="1">
    <source>
        <dbReference type="Pfam" id="PF02129"/>
    </source>
</evidence>
<dbReference type="Gene3D" id="3.40.50.1820">
    <property type="entry name" value="alpha/beta hydrolase"/>
    <property type="match status" value="1"/>
</dbReference>
<dbReference type="Proteomes" id="UP001498476">
    <property type="component" value="Unassembled WGS sequence"/>
</dbReference>
<dbReference type="PANTHER" id="PTHR43056">
    <property type="entry name" value="PEPTIDASE S9 PROLYL OLIGOPEPTIDASE"/>
    <property type="match status" value="1"/>
</dbReference>
<dbReference type="NCBIfam" id="TIGR00976">
    <property type="entry name" value="CocE_NonD"/>
    <property type="match status" value="1"/>
</dbReference>